<dbReference type="AlphaFoldDB" id="A0A8J2T2Y0"/>
<feature type="signal peptide" evidence="2">
    <location>
        <begin position="1"/>
        <end position="20"/>
    </location>
</feature>
<sequence>MRHLAVLLTGACALQMPALQVPWKRAARSRQVEKSSTAVAGDTVLKHGLEVAMLKTVLTGSAVDENGNRISRTKQAKQLFKRYGAAYLTTSITLSLISYALCWSAVANGLDIVSLLRRLGLSAVVSPTAGVGTIAYVAHKAASPIRFPPTVALTPVVSRKLFGRAL</sequence>
<feature type="transmembrane region" description="Helical" evidence="1">
    <location>
        <begin position="84"/>
        <end position="107"/>
    </location>
</feature>
<reference evidence="4" key="1">
    <citation type="submission" date="2021-11" db="EMBL/GenBank/DDBJ databases">
        <authorList>
            <consortium name="Genoscope - CEA"/>
            <person name="William W."/>
        </authorList>
    </citation>
    <scope>NUCLEOTIDE SEQUENCE</scope>
</reference>
<dbReference type="InterPro" id="IPR009688">
    <property type="entry name" value="FAM210A/B-like_dom"/>
</dbReference>
<dbReference type="EMBL" id="CAKKNE010000006">
    <property type="protein sequence ID" value="CAH0379970.1"/>
    <property type="molecule type" value="Genomic_DNA"/>
</dbReference>
<gene>
    <name evidence="4" type="ORF">PECAL_6P16070</name>
</gene>
<evidence type="ECO:0000256" key="1">
    <source>
        <dbReference type="SAM" id="Phobius"/>
    </source>
</evidence>
<evidence type="ECO:0000259" key="3">
    <source>
        <dbReference type="Pfam" id="PF06916"/>
    </source>
</evidence>
<dbReference type="PANTHER" id="PTHR21377:SF20">
    <property type="entry name" value="OS04G0416000 PROTEIN"/>
    <property type="match status" value="1"/>
</dbReference>
<keyword evidence="5" id="KW-1185">Reference proteome</keyword>
<comment type="caution">
    <text evidence="4">The sequence shown here is derived from an EMBL/GenBank/DDBJ whole genome shotgun (WGS) entry which is preliminary data.</text>
</comment>
<organism evidence="4 5">
    <name type="scientific">Pelagomonas calceolata</name>
    <dbReference type="NCBI Taxonomy" id="35677"/>
    <lineage>
        <taxon>Eukaryota</taxon>
        <taxon>Sar</taxon>
        <taxon>Stramenopiles</taxon>
        <taxon>Ochrophyta</taxon>
        <taxon>Pelagophyceae</taxon>
        <taxon>Pelagomonadales</taxon>
        <taxon>Pelagomonadaceae</taxon>
        <taxon>Pelagomonas</taxon>
    </lineage>
</organism>
<dbReference type="PANTHER" id="PTHR21377">
    <property type="entry name" value="PROTEIN FAM210B, MITOCHONDRIAL"/>
    <property type="match status" value="1"/>
</dbReference>
<keyword evidence="2" id="KW-0732">Signal</keyword>
<dbReference type="InterPro" id="IPR045866">
    <property type="entry name" value="FAM210A/B-like"/>
</dbReference>
<evidence type="ECO:0000313" key="4">
    <source>
        <dbReference type="EMBL" id="CAH0379970.1"/>
    </source>
</evidence>
<dbReference type="Proteomes" id="UP000789595">
    <property type="component" value="Unassembled WGS sequence"/>
</dbReference>
<feature type="chain" id="PRO_5035169577" description="DUF1279 domain-containing protein" evidence="2">
    <location>
        <begin position="21"/>
        <end position="166"/>
    </location>
</feature>
<dbReference type="Pfam" id="PF06916">
    <property type="entry name" value="FAM210A-B_dom"/>
    <property type="match status" value="1"/>
</dbReference>
<proteinExistence type="predicted"/>
<dbReference type="GO" id="GO:0005739">
    <property type="term" value="C:mitochondrion"/>
    <property type="evidence" value="ECO:0007669"/>
    <property type="project" value="TreeGrafter"/>
</dbReference>
<feature type="transmembrane region" description="Helical" evidence="1">
    <location>
        <begin position="119"/>
        <end position="138"/>
    </location>
</feature>
<accession>A0A8J2T2Y0</accession>
<evidence type="ECO:0000256" key="2">
    <source>
        <dbReference type="SAM" id="SignalP"/>
    </source>
</evidence>
<dbReference type="OrthoDB" id="426386at2759"/>
<evidence type="ECO:0000313" key="5">
    <source>
        <dbReference type="Proteomes" id="UP000789595"/>
    </source>
</evidence>
<keyword evidence="1" id="KW-0812">Transmembrane</keyword>
<keyword evidence="1" id="KW-1133">Transmembrane helix</keyword>
<keyword evidence="1" id="KW-0472">Membrane</keyword>
<name>A0A8J2T2Y0_9STRA</name>
<feature type="domain" description="DUF1279" evidence="3">
    <location>
        <begin position="75"/>
        <end position="156"/>
    </location>
</feature>
<protein>
    <recommendedName>
        <fullName evidence="3">DUF1279 domain-containing protein</fullName>
    </recommendedName>
</protein>